<protein>
    <submittedName>
        <fullName evidence="1">Uncharacterized protein</fullName>
    </submittedName>
</protein>
<keyword evidence="2" id="KW-1185">Reference proteome</keyword>
<dbReference type="Proteomes" id="UP001143910">
    <property type="component" value="Unassembled WGS sequence"/>
</dbReference>
<proteinExistence type="predicted"/>
<evidence type="ECO:0000313" key="1">
    <source>
        <dbReference type="EMBL" id="KAJ2965339.1"/>
    </source>
</evidence>
<reference evidence="1" key="1">
    <citation type="submission" date="2022-08" db="EMBL/GenBank/DDBJ databases">
        <title>Genome Sequence of Lecanicillium fungicola.</title>
        <authorList>
            <person name="Buettner E."/>
        </authorList>
    </citation>
    <scope>NUCLEOTIDE SEQUENCE</scope>
    <source>
        <strain evidence="1">Babe33</strain>
    </source>
</reference>
<sequence length="82" mass="9013">MNVVYNSALRQSKAINNDLAALESKAQATPAEIGNVSVTLATFTKAIDEYNSLARQEIVPKKQEEAFEHRQPEEGARGRTVP</sequence>
<accession>A0ACC1MET3</accession>
<organism evidence="1 2">
    <name type="scientific">Zarea fungicola</name>
    <dbReference type="NCBI Taxonomy" id="93591"/>
    <lineage>
        <taxon>Eukaryota</taxon>
        <taxon>Fungi</taxon>
        <taxon>Dikarya</taxon>
        <taxon>Ascomycota</taxon>
        <taxon>Pezizomycotina</taxon>
        <taxon>Sordariomycetes</taxon>
        <taxon>Hypocreomycetidae</taxon>
        <taxon>Hypocreales</taxon>
        <taxon>Cordycipitaceae</taxon>
        <taxon>Zarea</taxon>
    </lineage>
</organism>
<gene>
    <name evidence="1" type="ORF">NQ176_g10665</name>
</gene>
<evidence type="ECO:0000313" key="2">
    <source>
        <dbReference type="Proteomes" id="UP001143910"/>
    </source>
</evidence>
<comment type="caution">
    <text evidence="1">The sequence shown here is derived from an EMBL/GenBank/DDBJ whole genome shotgun (WGS) entry which is preliminary data.</text>
</comment>
<dbReference type="EMBL" id="JANJQO010003033">
    <property type="protein sequence ID" value="KAJ2965339.1"/>
    <property type="molecule type" value="Genomic_DNA"/>
</dbReference>
<name>A0ACC1MET3_9HYPO</name>